<dbReference type="RefSeq" id="XP_062879531.1">
    <property type="nucleotide sequence ID" value="XM_063023461.1"/>
</dbReference>
<gene>
    <name evidence="4" type="ORF">PUMCH_004528</name>
</gene>
<dbReference type="PANTHER" id="PTHR14107">
    <property type="entry name" value="WD REPEAT PROTEIN"/>
    <property type="match status" value="1"/>
</dbReference>
<dbReference type="InterPro" id="IPR001680">
    <property type="entry name" value="WD40_rpt"/>
</dbReference>
<keyword evidence="1" id="KW-0853">WD repeat</keyword>
<dbReference type="Gene3D" id="2.130.10.10">
    <property type="entry name" value="YVTN repeat-like/Quinoprotein amine dehydrogenase"/>
    <property type="match status" value="1"/>
</dbReference>
<keyword evidence="2" id="KW-0677">Repeat</keyword>
<dbReference type="GO" id="GO:0005634">
    <property type="term" value="C:nucleus"/>
    <property type="evidence" value="ECO:0007669"/>
    <property type="project" value="TreeGrafter"/>
</dbReference>
<dbReference type="KEGG" id="asau:88175588"/>
<dbReference type="SMART" id="SM00320">
    <property type="entry name" value="WD40"/>
    <property type="match status" value="3"/>
</dbReference>
<accession>A0AAX4HF98</accession>
<dbReference type="AlphaFoldDB" id="A0AAX4HF98"/>
<dbReference type="InterPro" id="IPR015943">
    <property type="entry name" value="WD40/YVTN_repeat-like_dom_sf"/>
</dbReference>
<evidence type="ECO:0000313" key="5">
    <source>
        <dbReference type="Proteomes" id="UP001338582"/>
    </source>
</evidence>
<evidence type="ECO:0000313" key="4">
    <source>
        <dbReference type="EMBL" id="WPK27153.1"/>
    </source>
</evidence>
<dbReference type="SUPFAM" id="SSF50978">
    <property type="entry name" value="WD40 repeat-like"/>
    <property type="match status" value="1"/>
</dbReference>
<proteinExistence type="predicted"/>
<sequence>MSDFRLKQEKLPPALVFLTTVCPGLPYLDENTHFSVSSLLDRSKTKTIEHFNWPLTGLVTSPSVLATLEDVYLNVARPPYQTDDNKNAELSTYVLLPLHITSLFAQVVQETGEQNDNSNNRHLHIGASVNPLVHDPFRLVLLNAGCLSAIIRLPHEPKPAHGSGGVREPLNKLANSLNRVLRFGTLELSDPDPLFHLIPGHVDAEGSNSRKAPKDSPFAHLVDFNQKLYYAQMDSPAVQKLLVSVNINVLNIFALDEKFDYANTSTVVSTNTLFPAPQPQASATASASSTASVTLTHSQVAPYNKVVERPILRLQFKCSIVVTSMLVLKSEPAVVLGLNTGEVIYINLCNLTYRHFTDLGADGSDQQSVAIPDAITAINAIVHPSRGHLLILGNASGEVMILDPFAPASSSSKPYKKTVTGKDKFVTFFKKFDLSFTAGKEPNSAGDSSPAYIVGHFKLSHKPITCIASTIAHDARIQFPSNPMIIAIASEDGFVRFIDLIATHGKNYGDPSNFYNLLILTDIISCYFQDGVRFIEFSPDFRFICICGKGDSIEIFKMSYYNVNGLLLKNNEVPKKGGRSRSNTITSSTSNTHNLSLFSPPMSSNTSQTFEMQREDSHEAKYPPTIKDIVIVSRFKAHTNTVERIAFVKADEFHQTKSKPGHDVYNFISCGKDGNVMVWELNTKALTKTKKTHLITAHRNQSVISEKRSERHTPLVSESMSASQSQATNRTLPSLLPKKHQRNRSITSHDDNPLALSFSALGINNLLGSSPPPQNQTENSEEQSNIVNSLYRSLYELRLKKHYGKQESKHKFQCVLHGIVDDSEVPIMRIPLLTMNLLCLIKEASISGFHLASNDFWIFGSTGDIFRYKIE</sequence>
<reference evidence="4 5" key="1">
    <citation type="submission" date="2023-10" db="EMBL/GenBank/DDBJ databases">
        <title>Draft Genome Sequence of Candida saopaulonensis from a very Premature Infant with Sepsis.</title>
        <authorList>
            <person name="Ning Y."/>
            <person name="Dai R."/>
            <person name="Xiao M."/>
            <person name="Xu Y."/>
            <person name="Yan Q."/>
            <person name="Zhang L."/>
        </authorList>
    </citation>
    <scope>NUCLEOTIDE SEQUENCE [LARGE SCALE GENOMIC DNA]</scope>
    <source>
        <strain evidence="4 5">19XY460</strain>
    </source>
</reference>
<dbReference type="GO" id="GO:0051286">
    <property type="term" value="C:cell tip"/>
    <property type="evidence" value="ECO:0007669"/>
    <property type="project" value="TreeGrafter"/>
</dbReference>
<dbReference type="PANTHER" id="PTHR14107:SF16">
    <property type="entry name" value="AT02583P"/>
    <property type="match status" value="1"/>
</dbReference>
<dbReference type="Pfam" id="PF00400">
    <property type="entry name" value="WD40"/>
    <property type="match status" value="1"/>
</dbReference>
<keyword evidence="5" id="KW-1185">Reference proteome</keyword>
<dbReference type="EMBL" id="CP138898">
    <property type="protein sequence ID" value="WPK27153.1"/>
    <property type="molecule type" value="Genomic_DNA"/>
</dbReference>
<evidence type="ECO:0000256" key="2">
    <source>
        <dbReference type="ARBA" id="ARBA00022737"/>
    </source>
</evidence>
<feature type="region of interest" description="Disordered" evidence="3">
    <location>
        <begin position="574"/>
        <end position="598"/>
    </location>
</feature>
<evidence type="ECO:0000256" key="3">
    <source>
        <dbReference type="SAM" id="MobiDB-lite"/>
    </source>
</evidence>
<dbReference type="GO" id="GO:0045013">
    <property type="term" value="P:carbon catabolite repression of transcription"/>
    <property type="evidence" value="ECO:0007669"/>
    <property type="project" value="TreeGrafter"/>
</dbReference>
<feature type="compositionally biased region" description="Polar residues" evidence="3">
    <location>
        <begin position="716"/>
        <end position="732"/>
    </location>
</feature>
<dbReference type="InterPro" id="IPR036322">
    <property type="entry name" value="WD40_repeat_dom_sf"/>
</dbReference>
<dbReference type="Proteomes" id="UP001338582">
    <property type="component" value="Chromosome 5"/>
</dbReference>
<organism evidence="4 5">
    <name type="scientific">Australozyma saopauloensis</name>
    <dbReference type="NCBI Taxonomy" id="291208"/>
    <lineage>
        <taxon>Eukaryota</taxon>
        <taxon>Fungi</taxon>
        <taxon>Dikarya</taxon>
        <taxon>Ascomycota</taxon>
        <taxon>Saccharomycotina</taxon>
        <taxon>Pichiomycetes</taxon>
        <taxon>Metschnikowiaceae</taxon>
        <taxon>Australozyma</taxon>
    </lineage>
</organism>
<evidence type="ECO:0000256" key="1">
    <source>
        <dbReference type="ARBA" id="ARBA00022574"/>
    </source>
</evidence>
<name>A0AAX4HF98_9ASCO</name>
<dbReference type="GO" id="GO:0032153">
    <property type="term" value="C:cell division site"/>
    <property type="evidence" value="ECO:0007669"/>
    <property type="project" value="TreeGrafter"/>
</dbReference>
<dbReference type="InterPro" id="IPR051362">
    <property type="entry name" value="WD_repeat_creC_regulators"/>
</dbReference>
<feature type="compositionally biased region" description="Low complexity" evidence="3">
    <location>
        <begin position="580"/>
        <end position="598"/>
    </location>
</feature>
<protein>
    <submittedName>
        <fullName evidence="4">Uncharacterized protein</fullName>
    </submittedName>
</protein>
<feature type="region of interest" description="Disordered" evidence="3">
    <location>
        <begin position="698"/>
        <end position="751"/>
    </location>
</feature>
<dbReference type="GeneID" id="88175588"/>